<comment type="caution">
    <text evidence="15">The sequence shown here is derived from an EMBL/GenBank/DDBJ whole genome shotgun (WGS) entry which is preliminary data.</text>
</comment>
<evidence type="ECO:0000313" key="15">
    <source>
        <dbReference type="EMBL" id="MDR7094192.1"/>
    </source>
</evidence>
<keyword evidence="6" id="KW-0997">Cell inner membrane</keyword>
<keyword evidence="16" id="KW-1185">Reference proteome</keyword>
<evidence type="ECO:0000256" key="9">
    <source>
        <dbReference type="ARBA" id="ARBA00022989"/>
    </source>
</evidence>
<evidence type="ECO:0000313" key="16">
    <source>
        <dbReference type="Proteomes" id="UP001265550"/>
    </source>
</evidence>
<organism evidence="15 16">
    <name type="scientific">Hydrogenophaga laconesensis</name>
    <dbReference type="NCBI Taxonomy" id="1805971"/>
    <lineage>
        <taxon>Bacteria</taxon>
        <taxon>Pseudomonadati</taxon>
        <taxon>Pseudomonadota</taxon>
        <taxon>Betaproteobacteria</taxon>
        <taxon>Burkholderiales</taxon>
        <taxon>Comamonadaceae</taxon>
        <taxon>Hydrogenophaga</taxon>
    </lineage>
</organism>
<accession>A0ABU1V9S9</accession>
<comment type="function">
    <text evidence="11">Involved in the TonB-dependent energy-dependent transport of various receptor-bound substrates. Protects ExbD from proteolytic degradation and functionally stabilizes TonB.</text>
</comment>
<keyword evidence="5" id="KW-1003">Cell membrane</keyword>
<keyword evidence="9 13" id="KW-1133">Transmembrane helix</keyword>
<dbReference type="Proteomes" id="UP001265550">
    <property type="component" value="Unassembled WGS sequence"/>
</dbReference>
<dbReference type="PANTHER" id="PTHR30625">
    <property type="entry name" value="PROTEIN TOLQ"/>
    <property type="match status" value="1"/>
</dbReference>
<comment type="subunit">
    <text evidence="2">The accessory proteins ExbB and ExbD seem to form a complex with TonB.</text>
</comment>
<keyword evidence="7 13" id="KW-0812">Transmembrane</keyword>
<feature type="transmembrane region" description="Helical" evidence="13">
    <location>
        <begin position="20"/>
        <end position="41"/>
    </location>
</feature>
<evidence type="ECO:0000256" key="1">
    <source>
        <dbReference type="ARBA" id="ARBA00004429"/>
    </source>
</evidence>
<evidence type="ECO:0000256" key="3">
    <source>
        <dbReference type="ARBA" id="ARBA00022093"/>
    </source>
</evidence>
<evidence type="ECO:0000256" key="12">
    <source>
        <dbReference type="RuleBase" id="RU004057"/>
    </source>
</evidence>
<dbReference type="RefSeq" id="WP_204733108.1">
    <property type="nucleotide sequence ID" value="NZ_JAVDWE010000004.1"/>
</dbReference>
<comment type="similarity">
    <text evidence="12">Belongs to the exbB/tolQ family.</text>
</comment>
<keyword evidence="8 12" id="KW-0653">Protein transport</keyword>
<evidence type="ECO:0000256" key="11">
    <source>
        <dbReference type="ARBA" id="ARBA00024816"/>
    </source>
</evidence>
<keyword evidence="4 12" id="KW-0813">Transport</keyword>
<dbReference type="InterPro" id="IPR050790">
    <property type="entry name" value="ExbB/TolQ_transport"/>
</dbReference>
<dbReference type="Pfam" id="PF01618">
    <property type="entry name" value="MotA_ExbB"/>
    <property type="match status" value="1"/>
</dbReference>
<evidence type="ECO:0000256" key="8">
    <source>
        <dbReference type="ARBA" id="ARBA00022927"/>
    </source>
</evidence>
<evidence type="ECO:0000256" key="5">
    <source>
        <dbReference type="ARBA" id="ARBA00022475"/>
    </source>
</evidence>
<dbReference type="PANTHER" id="PTHR30625:SF14">
    <property type="entry name" value="BIOPOLYMER TRANSPORT PROTEIN EXBB"/>
    <property type="match status" value="1"/>
</dbReference>
<evidence type="ECO:0000256" key="10">
    <source>
        <dbReference type="ARBA" id="ARBA00023136"/>
    </source>
</evidence>
<evidence type="ECO:0000256" key="2">
    <source>
        <dbReference type="ARBA" id="ARBA00011471"/>
    </source>
</evidence>
<evidence type="ECO:0000256" key="6">
    <source>
        <dbReference type="ARBA" id="ARBA00022519"/>
    </source>
</evidence>
<feature type="transmembrane region" description="Helical" evidence="13">
    <location>
        <begin position="140"/>
        <end position="165"/>
    </location>
</feature>
<sequence>MNPQFASTGLAHVWTQGDWVTRSVAIVLLVMSLTTWVIILWKALDQRAQRAQAKGVEGFWHSADFAEGLDKLGPAEGNPFRAVALEGREATRHILHKDAHNGAPPQRQLHDSLDVSDWVERSLRKSVDDHTARAQSGLSVLASVASTAPFVGLFGTVWGIYHALLSIGAAGQVSIDRVAGPIGEALIMTALGLLVAIPAVLGFNALVRGNKGISHQLNRFAHDLHAYFVTGARVSASSTDGKVLPMKKAS</sequence>
<evidence type="ECO:0000256" key="4">
    <source>
        <dbReference type="ARBA" id="ARBA00022448"/>
    </source>
</evidence>
<dbReference type="InterPro" id="IPR002898">
    <property type="entry name" value="MotA_ExbB_proton_chnl"/>
</dbReference>
<evidence type="ECO:0000256" key="13">
    <source>
        <dbReference type="SAM" id="Phobius"/>
    </source>
</evidence>
<gene>
    <name evidence="15" type="ORF">J2X09_001930</name>
</gene>
<evidence type="ECO:0000256" key="7">
    <source>
        <dbReference type="ARBA" id="ARBA00022692"/>
    </source>
</evidence>
<protein>
    <recommendedName>
        <fullName evidence="3">Biopolymer transport protein ExbB</fullName>
    </recommendedName>
</protein>
<proteinExistence type="inferred from homology"/>
<evidence type="ECO:0000259" key="14">
    <source>
        <dbReference type="Pfam" id="PF01618"/>
    </source>
</evidence>
<reference evidence="15 16" key="1">
    <citation type="submission" date="2023-07" db="EMBL/GenBank/DDBJ databases">
        <title>Sorghum-associated microbial communities from plants grown in Nebraska, USA.</title>
        <authorList>
            <person name="Schachtman D."/>
        </authorList>
    </citation>
    <scope>NUCLEOTIDE SEQUENCE [LARGE SCALE GENOMIC DNA]</scope>
    <source>
        <strain evidence="15 16">BE240</strain>
    </source>
</reference>
<dbReference type="EMBL" id="JAVDWE010000004">
    <property type="protein sequence ID" value="MDR7094192.1"/>
    <property type="molecule type" value="Genomic_DNA"/>
</dbReference>
<feature type="domain" description="MotA/TolQ/ExbB proton channel" evidence="14">
    <location>
        <begin position="111"/>
        <end position="217"/>
    </location>
</feature>
<keyword evidence="10 13" id="KW-0472">Membrane</keyword>
<name>A0ABU1V9S9_9BURK</name>
<feature type="transmembrane region" description="Helical" evidence="13">
    <location>
        <begin position="185"/>
        <end position="207"/>
    </location>
</feature>
<comment type="subcellular location">
    <subcellularLocation>
        <location evidence="1">Cell inner membrane</location>
        <topology evidence="1">Multi-pass membrane protein</topology>
    </subcellularLocation>
    <subcellularLocation>
        <location evidence="12">Membrane</location>
        <topology evidence="12">Multi-pass membrane protein</topology>
    </subcellularLocation>
</comment>